<dbReference type="RefSeq" id="WP_132497252.1">
    <property type="nucleotide sequence ID" value="NZ_SMAS01000014.1"/>
</dbReference>
<accession>A0A4R3NFW8</accession>
<dbReference type="EMBL" id="SMAS01000014">
    <property type="protein sequence ID" value="TCT28900.1"/>
    <property type="molecule type" value="Genomic_DNA"/>
</dbReference>
<dbReference type="InterPro" id="IPR016032">
    <property type="entry name" value="Sig_transdc_resp-reg_C-effctor"/>
</dbReference>
<name>A0A4R3NFW8_9GAMM</name>
<evidence type="ECO:0000259" key="2">
    <source>
        <dbReference type="PROSITE" id="PS50043"/>
    </source>
</evidence>
<dbReference type="GO" id="GO:0003677">
    <property type="term" value="F:DNA binding"/>
    <property type="evidence" value="ECO:0007669"/>
    <property type="project" value="UniProtKB-KW"/>
</dbReference>
<evidence type="ECO:0000313" key="4">
    <source>
        <dbReference type="Proteomes" id="UP000295055"/>
    </source>
</evidence>
<dbReference type="Gene3D" id="1.10.10.10">
    <property type="entry name" value="Winged helix-like DNA-binding domain superfamily/Winged helix DNA-binding domain"/>
    <property type="match status" value="1"/>
</dbReference>
<comment type="caution">
    <text evidence="3">The sequence shown here is derived from an EMBL/GenBank/DDBJ whole genome shotgun (WGS) entry which is preliminary data.</text>
</comment>
<dbReference type="Proteomes" id="UP000295055">
    <property type="component" value="Unassembled WGS sequence"/>
</dbReference>
<dbReference type="InterPro" id="IPR000792">
    <property type="entry name" value="Tscrpt_reg_LuxR_C"/>
</dbReference>
<protein>
    <submittedName>
        <fullName evidence="3">Regulatory LuxR family protein</fullName>
    </submittedName>
</protein>
<organism evidence="3 4">
    <name type="scientific">Providencia alcalifaciens</name>
    <dbReference type="NCBI Taxonomy" id="126385"/>
    <lineage>
        <taxon>Bacteria</taxon>
        <taxon>Pseudomonadati</taxon>
        <taxon>Pseudomonadota</taxon>
        <taxon>Gammaproteobacteria</taxon>
        <taxon>Enterobacterales</taxon>
        <taxon>Morganellaceae</taxon>
        <taxon>Providencia</taxon>
    </lineage>
</organism>
<proteinExistence type="predicted"/>
<evidence type="ECO:0000313" key="3">
    <source>
        <dbReference type="EMBL" id="TCT28900.1"/>
    </source>
</evidence>
<feature type="domain" description="HTH luxR-type" evidence="2">
    <location>
        <begin position="142"/>
        <end position="209"/>
    </location>
</feature>
<dbReference type="SUPFAM" id="SSF46894">
    <property type="entry name" value="C-terminal effector domain of the bipartite response regulators"/>
    <property type="match status" value="1"/>
</dbReference>
<dbReference type="OrthoDB" id="6191871at2"/>
<dbReference type="AlphaFoldDB" id="A0A4R3NFW8"/>
<reference evidence="3 4" key="1">
    <citation type="submission" date="2019-03" db="EMBL/GenBank/DDBJ databases">
        <title>Genomic analyses of the natural microbiome of Caenorhabditis elegans.</title>
        <authorList>
            <person name="Samuel B."/>
        </authorList>
    </citation>
    <scope>NUCLEOTIDE SEQUENCE [LARGE SCALE GENOMIC DNA]</scope>
    <source>
        <strain evidence="3 4">JUb102</strain>
    </source>
</reference>
<evidence type="ECO:0000256" key="1">
    <source>
        <dbReference type="ARBA" id="ARBA00023125"/>
    </source>
</evidence>
<dbReference type="Pfam" id="PF00196">
    <property type="entry name" value="GerE"/>
    <property type="match status" value="1"/>
</dbReference>
<dbReference type="InterPro" id="IPR036388">
    <property type="entry name" value="WH-like_DNA-bd_sf"/>
</dbReference>
<dbReference type="SMART" id="SM00421">
    <property type="entry name" value="HTH_LUXR"/>
    <property type="match status" value="1"/>
</dbReference>
<dbReference type="PROSITE" id="PS50043">
    <property type="entry name" value="HTH_LUXR_2"/>
    <property type="match status" value="1"/>
</dbReference>
<dbReference type="GO" id="GO:0006355">
    <property type="term" value="P:regulation of DNA-templated transcription"/>
    <property type="evidence" value="ECO:0007669"/>
    <property type="project" value="InterPro"/>
</dbReference>
<gene>
    <name evidence="3" type="ORF">EC835_11431</name>
</gene>
<sequence length="223" mass="26156">MSTYDPIDLDAIKQAVFRENQPDFLNNVYFWIILDQDSHVLSCSSHEELPSILNSLKIPKKDKRFNISSIELVKHQSYPVVIAMEVIDLIFSHENNILKLKIYNYMQSSNINYRIFNSKLTIRKDGFYNKLNLSISMERLKNINPLELLTSTEWTVAWLVIHGLTNPEIALIMERSLETIKEHVSRILGASRLNVFNRYLLSDVAFQLNWDCFIPLFILEKYQ</sequence>
<keyword evidence="1" id="KW-0238">DNA-binding</keyword>